<dbReference type="Pfam" id="PF00293">
    <property type="entry name" value="NUDIX"/>
    <property type="match status" value="1"/>
</dbReference>
<dbReference type="PROSITE" id="PS51462">
    <property type="entry name" value="NUDIX"/>
    <property type="match status" value="1"/>
</dbReference>
<reference evidence="3" key="1">
    <citation type="submission" date="2021-11" db="EMBL/GenBank/DDBJ databases">
        <title>Streptomyces corallinus and Kineosporia corallina sp. nov., two new coral-derived marine actinobacteria.</title>
        <authorList>
            <person name="Buangrab K."/>
            <person name="Sutthacheep M."/>
            <person name="Yeemin T."/>
            <person name="Harunari E."/>
            <person name="Igarashi Y."/>
            <person name="Sripreechasak P."/>
            <person name="Kanchanasin P."/>
            <person name="Tanasupawat S."/>
            <person name="Phongsopitanun W."/>
        </authorList>
    </citation>
    <scope>NUCLEOTIDE SEQUENCE</scope>
    <source>
        <strain evidence="3">JCM 31032</strain>
    </source>
</reference>
<name>A0A9X1SXJ3_9ACTN</name>
<comment type="caution">
    <text evidence="3">The sequence shown here is derived from an EMBL/GenBank/DDBJ whole genome shotgun (WGS) entry which is preliminary data.</text>
</comment>
<feature type="domain" description="Nudix hydrolase" evidence="2">
    <location>
        <begin position="1"/>
        <end position="133"/>
    </location>
</feature>
<dbReference type="Gene3D" id="3.90.79.10">
    <property type="entry name" value="Nucleoside Triphosphate Pyrophosphohydrolase"/>
    <property type="match status" value="1"/>
</dbReference>
<sequence length="133" mass="14832">MVIVVDKIAWIRIENGLILSTLSAGKDVYYLPGGKRDPGESDLQTLVREVREELSVDVVLDTAEHLGTFQAQAHGMAPGSIVQMACYTSDYTGDLKPDNEIAELVWFTYADRWRSSPVDQLVFEHLHQAGLLK</sequence>
<dbReference type="GO" id="GO:0006754">
    <property type="term" value="P:ATP biosynthetic process"/>
    <property type="evidence" value="ECO:0007669"/>
    <property type="project" value="TreeGrafter"/>
</dbReference>
<dbReference type="Proteomes" id="UP001138997">
    <property type="component" value="Unassembled WGS sequence"/>
</dbReference>
<dbReference type="SUPFAM" id="SSF55811">
    <property type="entry name" value="Nudix"/>
    <property type="match status" value="1"/>
</dbReference>
<dbReference type="InterPro" id="IPR051325">
    <property type="entry name" value="Nudix_hydrolase_domain"/>
</dbReference>
<gene>
    <name evidence="3" type="ORF">LR394_33870</name>
</gene>
<dbReference type="GO" id="GO:0004081">
    <property type="term" value="F:bis(5'-nucleosyl)-tetraphosphatase (asymmetrical) activity"/>
    <property type="evidence" value="ECO:0007669"/>
    <property type="project" value="TreeGrafter"/>
</dbReference>
<dbReference type="InterPro" id="IPR000086">
    <property type="entry name" value="NUDIX_hydrolase_dom"/>
</dbReference>
<dbReference type="EMBL" id="JAJOMB010000025">
    <property type="protein sequence ID" value="MCD5315894.1"/>
    <property type="molecule type" value="Genomic_DNA"/>
</dbReference>
<dbReference type="AlphaFoldDB" id="A0A9X1SXJ3"/>
<organism evidence="3 4">
    <name type="scientific">Kineosporia babensis</name>
    <dbReference type="NCBI Taxonomy" id="499548"/>
    <lineage>
        <taxon>Bacteria</taxon>
        <taxon>Bacillati</taxon>
        <taxon>Actinomycetota</taxon>
        <taxon>Actinomycetes</taxon>
        <taxon>Kineosporiales</taxon>
        <taxon>Kineosporiaceae</taxon>
        <taxon>Kineosporia</taxon>
    </lineage>
</organism>
<keyword evidence="4" id="KW-1185">Reference proteome</keyword>
<dbReference type="GO" id="GO:0006167">
    <property type="term" value="P:AMP biosynthetic process"/>
    <property type="evidence" value="ECO:0007669"/>
    <property type="project" value="TreeGrafter"/>
</dbReference>
<accession>A0A9X1SXJ3</accession>
<dbReference type="PANTHER" id="PTHR21340:SF0">
    <property type="entry name" value="BIS(5'-NUCLEOSYL)-TETRAPHOSPHATASE [ASYMMETRICAL]"/>
    <property type="match status" value="1"/>
</dbReference>
<dbReference type="PANTHER" id="PTHR21340">
    <property type="entry name" value="DIADENOSINE 5,5-P1,P4-TETRAPHOSPHATE PYROPHOSPHOHYDROLASE MUTT"/>
    <property type="match status" value="1"/>
</dbReference>
<evidence type="ECO:0000256" key="1">
    <source>
        <dbReference type="ARBA" id="ARBA00022801"/>
    </source>
</evidence>
<keyword evidence="1" id="KW-0378">Hydrolase</keyword>
<protein>
    <submittedName>
        <fullName evidence="3">NUDIX domain-containing protein</fullName>
    </submittedName>
</protein>
<evidence type="ECO:0000313" key="4">
    <source>
        <dbReference type="Proteomes" id="UP001138997"/>
    </source>
</evidence>
<evidence type="ECO:0000259" key="2">
    <source>
        <dbReference type="PROSITE" id="PS51462"/>
    </source>
</evidence>
<dbReference type="InterPro" id="IPR015797">
    <property type="entry name" value="NUDIX_hydrolase-like_dom_sf"/>
</dbReference>
<dbReference type="CDD" id="cd04690">
    <property type="entry name" value="NUDIX_Hydrolase"/>
    <property type="match status" value="1"/>
</dbReference>
<proteinExistence type="predicted"/>
<evidence type="ECO:0000313" key="3">
    <source>
        <dbReference type="EMBL" id="MCD5315894.1"/>
    </source>
</evidence>